<feature type="compositionally biased region" description="Basic and acidic residues" evidence="2">
    <location>
        <begin position="167"/>
        <end position="177"/>
    </location>
</feature>
<organism evidence="3 4">
    <name type="scientific">Marinibaculum pumilum</name>
    <dbReference type="NCBI Taxonomy" id="1766165"/>
    <lineage>
        <taxon>Bacteria</taxon>
        <taxon>Pseudomonadati</taxon>
        <taxon>Pseudomonadota</taxon>
        <taxon>Alphaproteobacteria</taxon>
        <taxon>Rhodospirillales</taxon>
        <taxon>Rhodospirillaceae</taxon>
        <taxon>Marinibaculum</taxon>
    </lineage>
</organism>
<reference evidence="4" key="1">
    <citation type="journal article" date="2019" name="Int. J. Syst. Evol. Microbiol.">
        <title>The Global Catalogue of Microorganisms (GCM) 10K type strain sequencing project: providing services to taxonomists for standard genome sequencing and annotation.</title>
        <authorList>
            <consortium name="The Broad Institute Genomics Platform"/>
            <consortium name="The Broad Institute Genome Sequencing Center for Infectious Disease"/>
            <person name="Wu L."/>
            <person name="Ma J."/>
        </authorList>
    </citation>
    <scope>NUCLEOTIDE SEQUENCE [LARGE SCALE GENOMIC DNA]</scope>
    <source>
        <strain evidence="4">KCTC 42964</strain>
    </source>
</reference>
<evidence type="ECO:0000256" key="1">
    <source>
        <dbReference type="SAM" id="Coils"/>
    </source>
</evidence>
<dbReference type="EMBL" id="JBHRTR010000028">
    <property type="protein sequence ID" value="MFC3228734.1"/>
    <property type="molecule type" value="Genomic_DNA"/>
</dbReference>
<feature type="region of interest" description="Disordered" evidence="2">
    <location>
        <begin position="53"/>
        <end position="82"/>
    </location>
</feature>
<comment type="caution">
    <text evidence="3">The sequence shown here is derived from an EMBL/GenBank/DDBJ whole genome shotgun (WGS) entry which is preliminary data.</text>
</comment>
<name>A0ABV7L2M1_9PROT</name>
<accession>A0ABV7L2M1</accession>
<protein>
    <submittedName>
        <fullName evidence="3">Uncharacterized protein</fullName>
    </submittedName>
</protein>
<feature type="coiled-coil region" evidence="1">
    <location>
        <begin position="87"/>
        <end position="114"/>
    </location>
</feature>
<dbReference type="Proteomes" id="UP001595528">
    <property type="component" value="Unassembled WGS sequence"/>
</dbReference>
<gene>
    <name evidence="3" type="ORF">ACFOGJ_15930</name>
</gene>
<evidence type="ECO:0000256" key="2">
    <source>
        <dbReference type="SAM" id="MobiDB-lite"/>
    </source>
</evidence>
<proteinExistence type="predicted"/>
<feature type="region of interest" description="Disordered" evidence="2">
    <location>
        <begin position="149"/>
        <end position="181"/>
    </location>
</feature>
<keyword evidence="1" id="KW-0175">Coiled coil</keyword>
<dbReference type="RefSeq" id="WP_379902136.1">
    <property type="nucleotide sequence ID" value="NZ_JBHRTR010000028.1"/>
</dbReference>
<feature type="compositionally biased region" description="Basic and acidic residues" evidence="2">
    <location>
        <begin position="61"/>
        <end position="82"/>
    </location>
</feature>
<evidence type="ECO:0000313" key="4">
    <source>
        <dbReference type="Proteomes" id="UP001595528"/>
    </source>
</evidence>
<sequence>MGWERLNRDRLAKVLALTGSDRDGEALAALRKANGMLSTVGLNFGDLARRLDEPSSYSPHASDDRAAPEPPPERPSGKGEAGARAEIRVLLHQISELHGRLARAEAESAFQQAEAQHWHDLTIEAARYVCLLEEELFAVRRALEAADRTAEAEPARPGAVLAPAGHHVADPAEREKSAASAGGALGERIAQFVAWQKTLSRA</sequence>
<evidence type="ECO:0000313" key="3">
    <source>
        <dbReference type="EMBL" id="MFC3228734.1"/>
    </source>
</evidence>
<keyword evidence="4" id="KW-1185">Reference proteome</keyword>